<dbReference type="Pfam" id="PF14344">
    <property type="entry name" value="DUF4397"/>
    <property type="match status" value="1"/>
</dbReference>
<keyword evidence="3" id="KW-1185">Reference proteome</keyword>
<accession>A0ABP7RAC2</accession>
<dbReference type="Proteomes" id="UP001500742">
    <property type="component" value="Unassembled WGS sequence"/>
</dbReference>
<protein>
    <recommendedName>
        <fullName evidence="1">DUF4397 domain-containing protein</fullName>
    </recommendedName>
</protein>
<evidence type="ECO:0000259" key="1">
    <source>
        <dbReference type="Pfam" id="PF14344"/>
    </source>
</evidence>
<sequence length="237" mass="25534">MRKLFTKGAGMIGMVCLLSGLLTSCLKDHNNYYVAPPVALVSAINASPDAQPVDFYLDQNRGNNFSIKSGESQDYIRAYTGKRTVSFYVGASRQAIKSDTLTLKANKLYSVFLANQVSTPDLLVIADSVSQPAAGKFAVRFVNLSPDAGAADLAIKGGAVLASNIAYKHYSMFTPVTTGSNTNTYEVRKAGTTTVLYTLTDASFRSNTINTIWLQGLAAATDVKKISAHTQENVIYY</sequence>
<dbReference type="PROSITE" id="PS51257">
    <property type="entry name" value="PROKAR_LIPOPROTEIN"/>
    <property type="match status" value="1"/>
</dbReference>
<organism evidence="2 3">
    <name type="scientific">Mucilaginibacter dorajii</name>
    <dbReference type="NCBI Taxonomy" id="692994"/>
    <lineage>
        <taxon>Bacteria</taxon>
        <taxon>Pseudomonadati</taxon>
        <taxon>Bacteroidota</taxon>
        <taxon>Sphingobacteriia</taxon>
        <taxon>Sphingobacteriales</taxon>
        <taxon>Sphingobacteriaceae</taxon>
        <taxon>Mucilaginibacter</taxon>
    </lineage>
</organism>
<dbReference type="InterPro" id="IPR025510">
    <property type="entry name" value="DUF4397"/>
</dbReference>
<reference evidence="3" key="1">
    <citation type="journal article" date="2019" name="Int. J. Syst. Evol. Microbiol.">
        <title>The Global Catalogue of Microorganisms (GCM) 10K type strain sequencing project: providing services to taxonomists for standard genome sequencing and annotation.</title>
        <authorList>
            <consortium name="The Broad Institute Genomics Platform"/>
            <consortium name="The Broad Institute Genome Sequencing Center for Infectious Disease"/>
            <person name="Wu L."/>
            <person name="Ma J."/>
        </authorList>
    </citation>
    <scope>NUCLEOTIDE SEQUENCE [LARGE SCALE GENOMIC DNA]</scope>
    <source>
        <strain evidence="3">JCM 16601</strain>
    </source>
</reference>
<dbReference type="RefSeq" id="WP_259095477.1">
    <property type="nucleotide sequence ID" value="NZ_BAAAZC010000054.1"/>
</dbReference>
<proteinExistence type="predicted"/>
<evidence type="ECO:0000313" key="2">
    <source>
        <dbReference type="EMBL" id="GAA3994820.1"/>
    </source>
</evidence>
<name>A0ABP7RAC2_9SPHI</name>
<evidence type="ECO:0000313" key="3">
    <source>
        <dbReference type="Proteomes" id="UP001500742"/>
    </source>
</evidence>
<dbReference type="EMBL" id="BAAAZC010000054">
    <property type="protein sequence ID" value="GAA3994820.1"/>
    <property type="molecule type" value="Genomic_DNA"/>
</dbReference>
<feature type="domain" description="DUF4397" evidence="1">
    <location>
        <begin position="39"/>
        <end position="153"/>
    </location>
</feature>
<comment type="caution">
    <text evidence="2">The sequence shown here is derived from an EMBL/GenBank/DDBJ whole genome shotgun (WGS) entry which is preliminary data.</text>
</comment>
<gene>
    <name evidence="2" type="ORF">GCM10022210_56410</name>
</gene>